<evidence type="ECO:0000259" key="1">
    <source>
        <dbReference type="PROSITE" id="PS50043"/>
    </source>
</evidence>
<evidence type="ECO:0000313" key="3">
    <source>
        <dbReference type="Proteomes" id="UP000450012"/>
    </source>
</evidence>
<dbReference type="PROSITE" id="PS50043">
    <property type="entry name" value="HTH_LUXR_2"/>
    <property type="match status" value="1"/>
</dbReference>
<dbReference type="PANTHER" id="PTHR45566:SF2">
    <property type="entry name" value="NARL SUBFAMILY"/>
    <property type="match status" value="1"/>
</dbReference>
<dbReference type="GO" id="GO:0006355">
    <property type="term" value="P:regulation of DNA-templated transcription"/>
    <property type="evidence" value="ECO:0007669"/>
    <property type="project" value="InterPro"/>
</dbReference>
<dbReference type="InterPro" id="IPR051015">
    <property type="entry name" value="EvgA-like"/>
</dbReference>
<dbReference type="EMBL" id="WWCK01000004">
    <property type="protein sequence ID" value="MYM67910.1"/>
    <property type="molecule type" value="Genomic_DNA"/>
</dbReference>
<dbReference type="AlphaFoldDB" id="A0A7X4GRL6"/>
<proteinExistence type="predicted"/>
<reference evidence="2 3" key="1">
    <citation type="submission" date="2019-12" db="EMBL/GenBank/DDBJ databases">
        <title>Novel species isolated from a subtropical stream in China.</title>
        <authorList>
            <person name="Lu H."/>
        </authorList>
    </citation>
    <scope>NUCLEOTIDE SEQUENCE [LARGE SCALE GENOMIC DNA]</scope>
    <source>
        <strain evidence="2 3">FT55W</strain>
    </source>
</reference>
<protein>
    <submittedName>
        <fullName evidence="2">DNA-binding response regulator</fullName>
    </submittedName>
</protein>
<dbReference type="SUPFAM" id="SSF46894">
    <property type="entry name" value="C-terminal effector domain of the bipartite response regulators"/>
    <property type="match status" value="1"/>
</dbReference>
<dbReference type="Gene3D" id="3.40.50.2300">
    <property type="match status" value="1"/>
</dbReference>
<dbReference type="SMART" id="SM00421">
    <property type="entry name" value="HTH_LUXR"/>
    <property type="match status" value="1"/>
</dbReference>
<dbReference type="PROSITE" id="PS00622">
    <property type="entry name" value="HTH_LUXR_1"/>
    <property type="match status" value="1"/>
</dbReference>
<name>A0A7X4GRL6_9BURK</name>
<dbReference type="InterPro" id="IPR011006">
    <property type="entry name" value="CheY-like_superfamily"/>
</dbReference>
<keyword evidence="2" id="KW-0238">DNA-binding</keyword>
<evidence type="ECO:0000313" key="2">
    <source>
        <dbReference type="EMBL" id="MYM67910.1"/>
    </source>
</evidence>
<dbReference type="Pfam" id="PF00196">
    <property type="entry name" value="GerE"/>
    <property type="match status" value="1"/>
</dbReference>
<feature type="domain" description="HTH luxR-type" evidence="1">
    <location>
        <begin position="116"/>
        <end position="181"/>
    </location>
</feature>
<organism evidence="2 3">
    <name type="scientific">Duganella rivi</name>
    <dbReference type="NCBI Taxonomy" id="2666083"/>
    <lineage>
        <taxon>Bacteria</taxon>
        <taxon>Pseudomonadati</taxon>
        <taxon>Pseudomonadota</taxon>
        <taxon>Betaproteobacteria</taxon>
        <taxon>Burkholderiales</taxon>
        <taxon>Oxalobacteraceae</taxon>
        <taxon>Telluria group</taxon>
        <taxon>Duganella</taxon>
    </lineage>
</organism>
<dbReference type="InterPro" id="IPR016032">
    <property type="entry name" value="Sig_transdc_resp-reg_C-effctor"/>
</dbReference>
<dbReference type="InterPro" id="IPR000792">
    <property type="entry name" value="Tscrpt_reg_LuxR_C"/>
</dbReference>
<accession>A0A7X4GRL6</accession>
<sequence length="185" mass="20063">MSACPLKVRICHAEPIVNAGLTALLGSCRQLAVIADEPDVIITDYDDGLKRARLGKHKVMIVTTRARDWNVRSALSSGVAAYLPQHCAAAELGEALAALGAGQCYYQKPLLARLADTLRWLDFTPREAQVLDLMAEGCCNKLIARQLDIEVGTVKTHIKSLFAKLGATHRTQAVVMAIQRGIVCQ</sequence>
<dbReference type="SUPFAM" id="SSF52172">
    <property type="entry name" value="CheY-like"/>
    <property type="match status" value="1"/>
</dbReference>
<dbReference type="PROSITE" id="PS51257">
    <property type="entry name" value="PROKAR_LIPOPROTEIN"/>
    <property type="match status" value="1"/>
</dbReference>
<dbReference type="CDD" id="cd06170">
    <property type="entry name" value="LuxR_C_like"/>
    <property type="match status" value="1"/>
</dbReference>
<dbReference type="GO" id="GO:0003677">
    <property type="term" value="F:DNA binding"/>
    <property type="evidence" value="ECO:0007669"/>
    <property type="project" value="UniProtKB-KW"/>
</dbReference>
<gene>
    <name evidence="2" type="ORF">GTP45_13850</name>
</gene>
<comment type="caution">
    <text evidence="2">The sequence shown here is derived from an EMBL/GenBank/DDBJ whole genome shotgun (WGS) entry which is preliminary data.</text>
</comment>
<dbReference type="Proteomes" id="UP000450012">
    <property type="component" value="Unassembled WGS sequence"/>
</dbReference>
<dbReference type="RefSeq" id="WP_161014470.1">
    <property type="nucleotide sequence ID" value="NZ_WWCK01000004.1"/>
</dbReference>
<dbReference type="PANTHER" id="PTHR45566">
    <property type="entry name" value="HTH-TYPE TRANSCRIPTIONAL REGULATOR YHJB-RELATED"/>
    <property type="match status" value="1"/>
</dbReference>
<dbReference type="PRINTS" id="PR00038">
    <property type="entry name" value="HTHLUXR"/>
</dbReference>
<keyword evidence="3" id="KW-1185">Reference proteome</keyword>